<comment type="caution">
    <text evidence="1">The sequence shown here is derived from an EMBL/GenBank/DDBJ whole genome shotgun (WGS) entry which is preliminary data.</text>
</comment>
<accession>X1TB27</accession>
<dbReference type="EMBL" id="BARW01024060">
    <property type="protein sequence ID" value="GAI88571.1"/>
    <property type="molecule type" value="Genomic_DNA"/>
</dbReference>
<proteinExistence type="predicted"/>
<dbReference type="AlphaFoldDB" id="X1TB27"/>
<feature type="non-terminal residue" evidence="1">
    <location>
        <position position="160"/>
    </location>
</feature>
<name>X1TB27_9ZZZZ</name>
<organism evidence="1">
    <name type="scientific">marine sediment metagenome</name>
    <dbReference type="NCBI Taxonomy" id="412755"/>
    <lineage>
        <taxon>unclassified sequences</taxon>
        <taxon>metagenomes</taxon>
        <taxon>ecological metagenomes</taxon>
    </lineage>
</organism>
<evidence type="ECO:0000313" key="1">
    <source>
        <dbReference type="EMBL" id="GAI88571.1"/>
    </source>
</evidence>
<sequence>MYSKRIAMSIAQLLILVATSAQADDYFTKYHQFRHTSGLPGCAFGTTPDGRIGFDGALQQNIPIGYTPCSESYIAGVWSGSDDSSFPSQFSGQGVNGNSMIGVGFGSTRNATFVSALFTNEDWDEGYNLQVQLSTETTDSPAVSVGVMDVFDQRPRDLSG</sequence>
<protein>
    <submittedName>
        <fullName evidence="1">Uncharacterized protein</fullName>
    </submittedName>
</protein>
<reference evidence="1" key="1">
    <citation type="journal article" date="2014" name="Front. Microbiol.">
        <title>High frequency of phylogenetically diverse reductive dehalogenase-homologous genes in deep subseafloor sedimentary metagenomes.</title>
        <authorList>
            <person name="Kawai M."/>
            <person name="Futagami T."/>
            <person name="Toyoda A."/>
            <person name="Takaki Y."/>
            <person name="Nishi S."/>
            <person name="Hori S."/>
            <person name="Arai W."/>
            <person name="Tsubouchi T."/>
            <person name="Morono Y."/>
            <person name="Uchiyama I."/>
            <person name="Ito T."/>
            <person name="Fujiyama A."/>
            <person name="Inagaki F."/>
            <person name="Takami H."/>
        </authorList>
    </citation>
    <scope>NUCLEOTIDE SEQUENCE</scope>
    <source>
        <strain evidence="1">Expedition CK06-06</strain>
    </source>
</reference>
<gene>
    <name evidence="1" type="ORF">S12H4_39752</name>
</gene>